<comment type="caution">
    <text evidence="2">The sequence shown here is derived from an EMBL/GenBank/DDBJ whole genome shotgun (WGS) entry which is preliminary data.</text>
</comment>
<dbReference type="SUPFAM" id="SSF49452">
    <property type="entry name" value="Starch-binding domain-like"/>
    <property type="match status" value="1"/>
</dbReference>
<dbReference type="RefSeq" id="WP_022920524.1">
    <property type="nucleotide sequence ID" value="NZ_BMLB01000002.1"/>
</dbReference>
<protein>
    <recommendedName>
        <fullName evidence="1">Pvc16 N-terminal domain-containing protein</fullName>
    </recommendedName>
</protein>
<accession>A0ABQ2F965</accession>
<evidence type="ECO:0000313" key="3">
    <source>
        <dbReference type="Proteomes" id="UP000662111"/>
    </source>
</evidence>
<dbReference type="Pfam" id="PF14065">
    <property type="entry name" value="Pvc16_N"/>
    <property type="match status" value="1"/>
</dbReference>
<keyword evidence="3" id="KW-1185">Reference proteome</keyword>
<gene>
    <name evidence="2" type="ORF">GCM10011509_09730</name>
</gene>
<sequence length="302" mass="32077">MIEHLDAVIRATVVAELPQLSGKVGFQPPDDAWRQRVGAGTGVWLNCALVDLRENRERRTTGVRVERDPVRRVRPPFLLQCHYLLSAWNSAKDSDAVEASVQEHALLGRVIAALLDRSPLTPAEVLLPGDLATLPVAWRETSFDTELLPPEGFPKIAEYWGTMGRTSPWRPVAWLAVTVPVSPAPTTVDGVVTSIVGSFLGSTRPPHAPTETLLDVGGVVLDATGTHAASPLAVPEATVTLSDGAGHLLAHSTTGRDGRFVFAGVPPGTVRLTARAAGLPALSRSTLTVPAQLDGPVTLTFT</sequence>
<dbReference type="Gene3D" id="2.60.40.1120">
    <property type="entry name" value="Carboxypeptidase-like, regulatory domain"/>
    <property type="match status" value="1"/>
</dbReference>
<dbReference type="Proteomes" id="UP000662111">
    <property type="component" value="Unassembled WGS sequence"/>
</dbReference>
<reference evidence="3" key="1">
    <citation type="journal article" date="2019" name="Int. J. Syst. Evol. Microbiol.">
        <title>The Global Catalogue of Microorganisms (GCM) 10K type strain sequencing project: providing services to taxonomists for standard genome sequencing and annotation.</title>
        <authorList>
            <consortium name="The Broad Institute Genomics Platform"/>
            <consortium name="The Broad Institute Genome Sequencing Center for Infectious Disease"/>
            <person name="Wu L."/>
            <person name="Ma J."/>
        </authorList>
    </citation>
    <scope>NUCLEOTIDE SEQUENCE [LARGE SCALE GENOMIC DNA]</scope>
    <source>
        <strain evidence="3">CGMCC 1.5362</strain>
    </source>
</reference>
<evidence type="ECO:0000313" key="2">
    <source>
        <dbReference type="EMBL" id="GGK63382.1"/>
    </source>
</evidence>
<dbReference type="Pfam" id="PF13620">
    <property type="entry name" value="CarboxypepD_reg"/>
    <property type="match status" value="1"/>
</dbReference>
<proteinExistence type="predicted"/>
<evidence type="ECO:0000259" key="1">
    <source>
        <dbReference type="Pfam" id="PF14065"/>
    </source>
</evidence>
<name>A0ABQ2F965_9MICO</name>
<dbReference type="InterPro" id="IPR013784">
    <property type="entry name" value="Carb-bd-like_fold"/>
</dbReference>
<feature type="domain" description="Pvc16 N-terminal" evidence="1">
    <location>
        <begin position="5"/>
        <end position="185"/>
    </location>
</feature>
<organism evidence="2 3">
    <name type="scientific">Ornithinimicrobium pekingense</name>
    <dbReference type="NCBI Taxonomy" id="384677"/>
    <lineage>
        <taxon>Bacteria</taxon>
        <taxon>Bacillati</taxon>
        <taxon>Actinomycetota</taxon>
        <taxon>Actinomycetes</taxon>
        <taxon>Micrococcales</taxon>
        <taxon>Ornithinimicrobiaceae</taxon>
        <taxon>Ornithinimicrobium</taxon>
    </lineage>
</organism>
<dbReference type="EMBL" id="BMLB01000002">
    <property type="protein sequence ID" value="GGK63382.1"/>
    <property type="molecule type" value="Genomic_DNA"/>
</dbReference>
<dbReference type="InterPro" id="IPR025351">
    <property type="entry name" value="Pvc16_N"/>
</dbReference>